<sequence length="137" mass="15881">MKTLFLLALLGFVLAFSLAIPFNGDTSEAYNAEINDLARDVQPDEKEGNKNLNQRNENEEDEEDDDENVYAVRQVDDDDEEGENEYENENALINPGNEAEDPIWPLLIGRAVFRRFRRRRRGRRGGWRRRRGGRRGG</sequence>
<feature type="non-terminal residue" evidence="3">
    <location>
        <position position="137"/>
    </location>
</feature>
<proteinExistence type="predicted"/>
<evidence type="ECO:0000256" key="1">
    <source>
        <dbReference type="SAM" id="MobiDB-lite"/>
    </source>
</evidence>
<keyword evidence="4" id="KW-1185">Reference proteome</keyword>
<feature type="compositionally biased region" description="Basic and acidic residues" evidence="1">
    <location>
        <begin position="39"/>
        <end position="49"/>
    </location>
</feature>
<dbReference type="Proteomes" id="UP001159405">
    <property type="component" value="Unassembled WGS sequence"/>
</dbReference>
<protein>
    <submittedName>
        <fullName evidence="3">Uncharacterized protein</fullName>
    </submittedName>
</protein>
<feature type="signal peptide" evidence="2">
    <location>
        <begin position="1"/>
        <end position="19"/>
    </location>
</feature>
<evidence type="ECO:0000256" key="2">
    <source>
        <dbReference type="SAM" id="SignalP"/>
    </source>
</evidence>
<organism evidence="3 4">
    <name type="scientific">Porites lobata</name>
    <dbReference type="NCBI Taxonomy" id="104759"/>
    <lineage>
        <taxon>Eukaryota</taxon>
        <taxon>Metazoa</taxon>
        <taxon>Cnidaria</taxon>
        <taxon>Anthozoa</taxon>
        <taxon>Hexacorallia</taxon>
        <taxon>Scleractinia</taxon>
        <taxon>Fungiina</taxon>
        <taxon>Poritidae</taxon>
        <taxon>Porites</taxon>
    </lineage>
</organism>
<feature type="compositionally biased region" description="Acidic residues" evidence="1">
    <location>
        <begin position="76"/>
        <end position="88"/>
    </location>
</feature>
<reference evidence="3 4" key="1">
    <citation type="submission" date="2022-05" db="EMBL/GenBank/DDBJ databases">
        <authorList>
            <consortium name="Genoscope - CEA"/>
            <person name="William W."/>
        </authorList>
    </citation>
    <scope>NUCLEOTIDE SEQUENCE [LARGE SCALE GENOMIC DNA]</scope>
</reference>
<gene>
    <name evidence="3" type="ORF">PLOB_00041676</name>
</gene>
<accession>A0ABN8PHS8</accession>
<name>A0ABN8PHS8_9CNID</name>
<evidence type="ECO:0000313" key="3">
    <source>
        <dbReference type="EMBL" id="CAH3141436.1"/>
    </source>
</evidence>
<comment type="caution">
    <text evidence="3">The sequence shown here is derived from an EMBL/GenBank/DDBJ whole genome shotgun (WGS) entry which is preliminary data.</text>
</comment>
<dbReference type="EMBL" id="CALNXK010000066">
    <property type="protein sequence ID" value="CAH3141436.1"/>
    <property type="molecule type" value="Genomic_DNA"/>
</dbReference>
<keyword evidence="2" id="KW-0732">Signal</keyword>
<evidence type="ECO:0000313" key="4">
    <source>
        <dbReference type="Proteomes" id="UP001159405"/>
    </source>
</evidence>
<feature type="compositionally biased region" description="Acidic residues" evidence="1">
    <location>
        <begin position="58"/>
        <end position="68"/>
    </location>
</feature>
<feature type="region of interest" description="Disordered" evidence="1">
    <location>
        <begin position="39"/>
        <end position="101"/>
    </location>
</feature>
<feature type="chain" id="PRO_5046058953" evidence="2">
    <location>
        <begin position="20"/>
        <end position="137"/>
    </location>
</feature>